<dbReference type="EMBL" id="CAJVOS010000016">
    <property type="protein sequence ID" value="CAG8033500.1"/>
    <property type="molecule type" value="Genomic_DNA"/>
</dbReference>
<gene>
    <name evidence="3" type="ORF">POLS_LOCUS2775</name>
</gene>
<feature type="compositionally biased region" description="Polar residues" evidence="1">
    <location>
        <begin position="1"/>
        <end position="19"/>
    </location>
</feature>
<evidence type="ECO:0000313" key="3">
    <source>
        <dbReference type="EMBL" id="CAG8033500.1"/>
    </source>
</evidence>
<organism evidence="3 4">
    <name type="scientific">Penicillium olsonii</name>
    <dbReference type="NCBI Taxonomy" id="99116"/>
    <lineage>
        <taxon>Eukaryota</taxon>
        <taxon>Fungi</taxon>
        <taxon>Dikarya</taxon>
        <taxon>Ascomycota</taxon>
        <taxon>Pezizomycotina</taxon>
        <taxon>Eurotiomycetes</taxon>
        <taxon>Eurotiomycetidae</taxon>
        <taxon>Eurotiales</taxon>
        <taxon>Aspergillaceae</taxon>
        <taxon>Penicillium</taxon>
    </lineage>
</organism>
<dbReference type="AlphaFoldDB" id="A0A9W4HH69"/>
<name>A0A9W4HH69_PENOL</name>
<dbReference type="Proteomes" id="UP001153618">
    <property type="component" value="Unassembled WGS sequence"/>
</dbReference>
<protein>
    <recommendedName>
        <fullName evidence="2">Class II aldolase/adducin N-terminal domain-containing protein</fullName>
    </recommendedName>
</protein>
<dbReference type="PANTHER" id="PTHR10672:SF40">
    <property type="entry name" value="CLASS II ALDOLASE_ADDUCIN DOMAIN PROTEIN (AFU_ORTHOLOGUE AFUA_3G09800)"/>
    <property type="match status" value="1"/>
</dbReference>
<dbReference type="GO" id="GO:0005856">
    <property type="term" value="C:cytoskeleton"/>
    <property type="evidence" value="ECO:0007669"/>
    <property type="project" value="TreeGrafter"/>
</dbReference>
<feature type="region of interest" description="Disordered" evidence="1">
    <location>
        <begin position="1"/>
        <end position="37"/>
    </location>
</feature>
<dbReference type="InterPro" id="IPR036409">
    <property type="entry name" value="Aldolase_II/adducin_N_sf"/>
</dbReference>
<dbReference type="GO" id="GO:0051015">
    <property type="term" value="F:actin filament binding"/>
    <property type="evidence" value="ECO:0007669"/>
    <property type="project" value="TreeGrafter"/>
</dbReference>
<dbReference type="PANTHER" id="PTHR10672">
    <property type="entry name" value="ADDUCIN"/>
    <property type="match status" value="1"/>
</dbReference>
<feature type="domain" description="Class II aldolase/adducin N-terminal" evidence="2">
    <location>
        <begin position="65"/>
        <end position="248"/>
    </location>
</feature>
<comment type="caution">
    <text evidence="3">The sequence shown here is derived from an EMBL/GenBank/DDBJ whole genome shotgun (WGS) entry which is preliminary data.</text>
</comment>
<dbReference type="InterPro" id="IPR001303">
    <property type="entry name" value="Aldolase_II/adducin_N"/>
</dbReference>
<dbReference type="InterPro" id="IPR051017">
    <property type="entry name" value="Aldolase-II_Adducin_sf"/>
</dbReference>
<dbReference type="Gene3D" id="3.40.225.10">
    <property type="entry name" value="Class II aldolase/adducin N-terminal domain"/>
    <property type="match status" value="1"/>
</dbReference>
<evidence type="ECO:0000313" key="4">
    <source>
        <dbReference type="Proteomes" id="UP001153618"/>
    </source>
</evidence>
<dbReference type="SUPFAM" id="SSF53639">
    <property type="entry name" value="AraD/HMP-PK domain-like"/>
    <property type="match status" value="1"/>
</dbReference>
<sequence length="321" mass="35010">MSSVTTTQAGQSVRVTNEDQLPPVPSAANDASFQGLARGGRNGTLKLRGIPTFTNLHEKRQWMREHMAAAFRYFGKQGYGEGVSGHISMRDPILKDHFWMNPFAKHFSTIKASDLVLLDENGFVVEGGAQLPVNEAGFLIHSEIHKARPDVVAAAHTHGIHGKTWSAFGKPIEMLTQDACNFFGGLGVYEDHGGIVLSSEEGKAIAKALGPTNIACILQNHGLLTVGRTVDEAAILYSMLEHACHSQLLAEAAAANGLPKKIIADDAARFTAQAAQNPVSVHVDERRNHTVHTDFLQHNFYTEFQPEFELIVEETNGRVLL</sequence>
<accession>A0A9W4HH69</accession>
<dbReference type="Pfam" id="PF00596">
    <property type="entry name" value="Aldolase_II"/>
    <property type="match status" value="1"/>
</dbReference>
<dbReference type="NCBIfam" id="NF004855">
    <property type="entry name" value="PRK06208.1"/>
    <property type="match status" value="1"/>
</dbReference>
<dbReference type="SMART" id="SM01007">
    <property type="entry name" value="Aldolase_II"/>
    <property type="match status" value="1"/>
</dbReference>
<dbReference type="FunFam" id="3.40.225.10:FF:000009">
    <property type="entry name" value="Class II aldolase/adducin N-terminal"/>
    <property type="match status" value="1"/>
</dbReference>
<keyword evidence="4" id="KW-1185">Reference proteome</keyword>
<reference evidence="3" key="1">
    <citation type="submission" date="2021-07" db="EMBL/GenBank/DDBJ databases">
        <authorList>
            <person name="Branca A.L. A."/>
        </authorList>
    </citation>
    <scope>NUCLEOTIDE SEQUENCE</scope>
</reference>
<evidence type="ECO:0000256" key="1">
    <source>
        <dbReference type="SAM" id="MobiDB-lite"/>
    </source>
</evidence>
<evidence type="ECO:0000259" key="2">
    <source>
        <dbReference type="SMART" id="SM01007"/>
    </source>
</evidence>
<proteinExistence type="predicted"/>
<dbReference type="OrthoDB" id="3238794at2759"/>